<sequence length="297" mass="33301">MKDNDKKAIDFLKTNYENTVIPNELDFLTKKIIKESRKKMKNNNKITKALVGTAAAGVLFIGSINFVPFTANAMSEIPIVGVIVKTLTFRNIDTDDKQGNYDVNIQAPLLDGLANKDLENILNEKYLEESRGLYESFIEEVDDIEALGGGSLGVHAGYEIKTDTDSILSIGRYIVNTVGSSSTTFQYDTIDKKNQLLITLPSLFKDSGYIEVISANIIEQMKEDMEKNPDKVYWIGDNDLSVFEKIDGNQSFYINKDNKLVISFDKYEVAPGYMGVVEFEIPTEVLGDVLVSHEYVR</sequence>
<dbReference type="EMBL" id="FNFP01000005">
    <property type="protein sequence ID" value="SDK92598.1"/>
    <property type="molecule type" value="Genomic_DNA"/>
</dbReference>
<accession>A0A1G9FW70</accession>
<evidence type="ECO:0000259" key="2">
    <source>
        <dbReference type="Pfam" id="PF11738"/>
    </source>
</evidence>
<dbReference type="InterPro" id="IPR037126">
    <property type="entry name" value="PdaC/RsiV-like_sf"/>
</dbReference>
<evidence type="ECO:0000313" key="3">
    <source>
        <dbReference type="EMBL" id="SDK92598.1"/>
    </source>
</evidence>
<protein>
    <recommendedName>
        <fullName evidence="2">DUF3298 domain-containing protein</fullName>
    </recommendedName>
</protein>
<gene>
    <name evidence="3" type="ORF">SAMN05660472_02269</name>
</gene>
<reference evidence="3 4" key="1">
    <citation type="submission" date="2016-10" db="EMBL/GenBank/DDBJ databases">
        <authorList>
            <person name="de Groot N.N."/>
        </authorList>
    </citation>
    <scope>NUCLEOTIDE SEQUENCE [LARGE SCALE GENOMIC DNA]</scope>
    <source>
        <strain evidence="3 4">DSM 18346</strain>
    </source>
</reference>
<dbReference type="Proteomes" id="UP000198718">
    <property type="component" value="Unassembled WGS sequence"/>
</dbReference>
<dbReference type="OrthoDB" id="4990at2"/>
<dbReference type="Gene3D" id="3.90.640.20">
    <property type="entry name" value="Heat-shock cognate protein, ATPase"/>
    <property type="match status" value="1"/>
</dbReference>
<organism evidence="3 4">
    <name type="scientific">Natronincola ferrireducens</name>
    <dbReference type="NCBI Taxonomy" id="393762"/>
    <lineage>
        <taxon>Bacteria</taxon>
        <taxon>Bacillati</taxon>
        <taxon>Bacillota</taxon>
        <taxon>Clostridia</taxon>
        <taxon>Peptostreptococcales</taxon>
        <taxon>Natronincolaceae</taxon>
        <taxon>Natronincola</taxon>
    </lineage>
</organism>
<evidence type="ECO:0000313" key="4">
    <source>
        <dbReference type="Proteomes" id="UP000198718"/>
    </source>
</evidence>
<keyword evidence="4" id="KW-1185">Reference proteome</keyword>
<keyword evidence="1" id="KW-1133">Transmembrane helix</keyword>
<evidence type="ECO:0000256" key="1">
    <source>
        <dbReference type="SAM" id="Phobius"/>
    </source>
</evidence>
<dbReference type="Gene3D" id="3.30.565.40">
    <property type="entry name" value="Fervidobacterium nodosum Rt17-B1 like"/>
    <property type="match status" value="1"/>
</dbReference>
<dbReference type="InterPro" id="IPR021729">
    <property type="entry name" value="DUF3298"/>
</dbReference>
<dbReference type="STRING" id="393762.SAMN05660472_02269"/>
<feature type="domain" description="DUF3298" evidence="2">
    <location>
        <begin position="203"/>
        <end position="283"/>
    </location>
</feature>
<name>A0A1G9FW70_9FIRM</name>
<feature type="transmembrane region" description="Helical" evidence="1">
    <location>
        <begin position="46"/>
        <end position="67"/>
    </location>
</feature>
<keyword evidence="1" id="KW-0472">Membrane</keyword>
<dbReference type="Pfam" id="PF11738">
    <property type="entry name" value="DUF3298"/>
    <property type="match status" value="1"/>
</dbReference>
<dbReference type="RefSeq" id="WP_090553805.1">
    <property type="nucleotide sequence ID" value="NZ_FNFP01000005.1"/>
</dbReference>
<proteinExistence type="predicted"/>
<dbReference type="AlphaFoldDB" id="A0A1G9FW70"/>
<keyword evidence="1" id="KW-0812">Transmembrane</keyword>